<dbReference type="PROSITE" id="PS50943">
    <property type="entry name" value="HTH_CROC1"/>
    <property type="match status" value="1"/>
</dbReference>
<dbReference type="InterPro" id="IPR010982">
    <property type="entry name" value="Lambda_DNA-bd_dom_sf"/>
</dbReference>
<proteinExistence type="predicted"/>
<name>A0ABX2EWU3_9PSEU</name>
<dbReference type="Pfam" id="PF19054">
    <property type="entry name" value="DUF5753"/>
    <property type="match status" value="1"/>
</dbReference>
<dbReference type="SUPFAM" id="SSF47413">
    <property type="entry name" value="lambda repressor-like DNA-binding domains"/>
    <property type="match status" value="1"/>
</dbReference>
<dbReference type="Proteomes" id="UP000763557">
    <property type="component" value="Unassembled WGS sequence"/>
</dbReference>
<evidence type="ECO:0000313" key="3">
    <source>
        <dbReference type="Proteomes" id="UP000763557"/>
    </source>
</evidence>
<dbReference type="CDD" id="cd00093">
    <property type="entry name" value="HTH_XRE"/>
    <property type="match status" value="1"/>
</dbReference>
<dbReference type="Pfam" id="PF13560">
    <property type="entry name" value="HTH_31"/>
    <property type="match status" value="1"/>
</dbReference>
<dbReference type="InterPro" id="IPR043917">
    <property type="entry name" value="DUF5753"/>
</dbReference>
<organism evidence="2 3">
    <name type="scientific">Kibdelosporangium persicum</name>
    <dbReference type="NCBI Taxonomy" id="2698649"/>
    <lineage>
        <taxon>Bacteria</taxon>
        <taxon>Bacillati</taxon>
        <taxon>Actinomycetota</taxon>
        <taxon>Actinomycetes</taxon>
        <taxon>Pseudonocardiales</taxon>
        <taxon>Pseudonocardiaceae</taxon>
        <taxon>Kibdelosporangium</taxon>
    </lineage>
</organism>
<dbReference type="SMART" id="SM00530">
    <property type="entry name" value="HTH_XRE"/>
    <property type="match status" value="1"/>
</dbReference>
<keyword evidence="3" id="KW-1185">Reference proteome</keyword>
<dbReference type="EMBL" id="JAAATY010000001">
    <property type="protein sequence ID" value="NRN63505.1"/>
    <property type="molecule type" value="Genomic_DNA"/>
</dbReference>
<evidence type="ECO:0000259" key="1">
    <source>
        <dbReference type="PROSITE" id="PS50943"/>
    </source>
</evidence>
<sequence length="286" mass="31933">MPSIQTRRKRALGQFLAELREQANLKPDDVAQLLRKSTSTVSRIETGHIMCDYSRLTAMLGFYRASASQRKQAEDLWEEARQDATSIEHSTAMPPKYRAFLKAWDEANAASVLEQTMVPGPLQTAAYRTRMYQAAARFVESSDVPRDEASMDHRRQRLRAPNALEYSVLLDEAVLRRQVGGPAVMAEQLRHLLEFASLPNVTIRVIPFSAGEYEIMTGAVNWLGFAEPDSPDAVYLEYPGGGEWIEKASDIAKFAGAVDDAWARALTAKQSAALIREQAETLEQGR</sequence>
<feature type="domain" description="HTH cro/C1-type" evidence="1">
    <location>
        <begin position="16"/>
        <end position="70"/>
    </location>
</feature>
<dbReference type="Gene3D" id="1.10.260.40">
    <property type="entry name" value="lambda repressor-like DNA-binding domains"/>
    <property type="match status" value="1"/>
</dbReference>
<evidence type="ECO:0000313" key="2">
    <source>
        <dbReference type="EMBL" id="NRN63505.1"/>
    </source>
</evidence>
<gene>
    <name evidence="2" type="ORF">GC106_7060</name>
</gene>
<accession>A0ABX2EWU3</accession>
<comment type="caution">
    <text evidence="2">The sequence shown here is derived from an EMBL/GenBank/DDBJ whole genome shotgun (WGS) entry which is preliminary data.</text>
</comment>
<dbReference type="RefSeq" id="WP_173124271.1">
    <property type="nucleotide sequence ID" value="NZ_JAAATY010000001.1"/>
</dbReference>
<dbReference type="InterPro" id="IPR001387">
    <property type="entry name" value="Cro/C1-type_HTH"/>
</dbReference>
<protein>
    <submittedName>
        <fullName evidence="2">HigA protein (Antitoxin to HigB)</fullName>
    </submittedName>
</protein>
<reference evidence="2 3" key="1">
    <citation type="submission" date="2020-01" db="EMBL/GenBank/DDBJ databases">
        <title>Kibdelosporangium persica a novel Actinomycetes from a hot desert in Iran.</title>
        <authorList>
            <person name="Safaei N."/>
            <person name="Zaburannyi N."/>
            <person name="Mueller R."/>
            <person name="Wink J."/>
        </authorList>
    </citation>
    <scope>NUCLEOTIDE SEQUENCE [LARGE SCALE GENOMIC DNA]</scope>
    <source>
        <strain evidence="2 3">4NS15</strain>
    </source>
</reference>